<keyword evidence="1" id="KW-1015">Disulfide bond</keyword>
<evidence type="ECO:0000313" key="4">
    <source>
        <dbReference type="EnsemblMetazoa" id="CapteP176329"/>
    </source>
</evidence>
<keyword evidence="5" id="KW-1185">Reference proteome</keyword>
<name>R7VI53_CAPTE</name>
<reference evidence="5" key="1">
    <citation type="submission" date="2012-12" db="EMBL/GenBank/DDBJ databases">
        <authorList>
            <person name="Hellsten U."/>
            <person name="Grimwood J."/>
            <person name="Chapman J.A."/>
            <person name="Shapiro H."/>
            <person name="Aerts A."/>
            <person name="Otillar R.P."/>
            <person name="Terry A.Y."/>
            <person name="Boore J.L."/>
            <person name="Simakov O."/>
            <person name="Marletaz F."/>
            <person name="Cho S.-J."/>
            <person name="Edsinger-Gonzales E."/>
            <person name="Havlak P."/>
            <person name="Kuo D.-H."/>
            <person name="Larsson T."/>
            <person name="Lv J."/>
            <person name="Arendt D."/>
            <person name="Savage R."/>
            <person name="Osoegawa K."/>
            <person name="de Jong P."/>
            <person name="Lindberg D.R."/>
            <person name="Seaver E.C."/>
            <person name="Weisblat D.A."/>
            <person name="Putnam N.H."/>
            <person name="Grigoriev I.V."/>
            <person name="Rokhsar D.S."/>
        </authorList>
    </citation>
    <scope>NUCLEOTIDE SEQUENCE</scope>
    <source>
        <strain evidence="5">I ESC-2004</strain>
    </source>
</reference>
<dbReference type="EMBL" id="AMQN01000633">
    <property type="status" value="NOT_ANNOTATED_CDS"/>
    <property type="molecule type" value="Genomic_DNA"/>
</dbReference>
<dbReference type="GO" id="GO:0005794">
    <property type="term" value="C:Golgi apparatus"/>
    <property type="evidence" value="ECO:0007669"/>
    <property type="project" value="TreeGrafter"/>
</dbReference>
<dbReference type="InterPro" id="IPR001173">
    <property type="entry name" value="Glyco_trans_2-like"/>
</dbReference>
<reference evidence="3 5" key="2">
    <citation type="journal article" date="2013" name="Nature">
        <title>Insights into bilaterian evolution from three spiralian genomes.</title>
        <authorList>
            <person name="Simakov O."/>
            <person name="Marletaz F."/>
            <person name="Cho S.J."/>
            <person name="Edsinger-Gonzales E."/>
            <person name="Havlak P."/>
            <person name="Hellsten U."/>
            <person name="Kuo D.H."/>
            <person name="Larsson T."/>
            <person name="Lv J."/>
            <person name="Arendt D."/>
            <person name="Savage R."/>
            <person name="Osoegawa K."/>
            <person name="de Jong P."/>
            <person name="Grimwood J."/>
            <person name="Chapman J.A."/>
            <person name="Shapiro H."/>
            <person name="Aerts A."/>
            <person name="Otillar R.P."/>
            <person name="Terry A.Y."/>
            <person name="Boore J.L."/>
            <person name="Grigoriev I.V."/>
            <person name="Lindberg D.R."/>
            <person name="Seaver E.C."/>
            <person name="Weisblat D.A."/>
            <person name="Putnam N.H."/>
            <person name="Rokhsar D.S."/>
        </authorList>
    </citation>
    <scope>NUCLEOTIDE SEQUENCE</scope>
    <source>
        <strain evidence="3 5">I ESC-2004</strain>
    </source>
</reference>
<dbReference type="GO" id="GO:0006493">
    <property type="term" value="P:protein O-linked glycosylation"/>
    <property type="evidence" value="ECO:0007669"/>
    <property type="project" value="TreeGrafter"/>
</dbReference>
<dbReference type="EMBL" id="KB293808">
    <property type="protein sequence ID" value="ELU15390.1"/>
    <property type="molecule type" value="Genomic_DNA"/>
</dbReference>
<dbReference type="EnsemblMetazoa" id="CapteT176329">
    <property type="protein sequence ID" value="CapteP176329"/>
    <property type="gene ID" value="CapteG176329"/>
</dbReference>
<accession>R7VI53</accession>
<evidence type="ECO:0000256" key="1">
    <source>
        <dbReference type="ARBA" id="ARBA00023157"/>
    </source>
</evidence>
<dbReference type="OMA" id="LMMSREW"/>
<dbReference type="OrthoDB" id="6269184at2759"/>
<sequence>MQSAASIYDTIQKLGDDLIKNQNRAPDSRYNINVTFSDHTSLDRDIPDTRPEICRHFSYDLETFPKVSVIIPFYNEALSMLLRTIHSVLRRTPEKLLEEIILVDDKSTDPWLHESLDHYVNLLPKVKLIRNAKRVGLIVSRMTGARLSNAPVLVFQDAHTESNVGWLPPLLDEIKRHPNAVYQPFVDGIDAMNLYYESPIMYHKGSFSWDLRYTWLRMSDHETYIAKETGLPFFTPTLVGCVMAVDKAYFFSIGAFDEGLRVWGGENIELAFRTWMCGGKVTTVTCSRVGHVFKNFPYKFDDDKEEVVQKNLMRVAETWMDGMKKYFYAATRVYDFKRAEFSAADWSSVNERKKLREKLGCKTFEWFMYNVIPEMDYPPMDADFFGEIMNQQTRACWEIMDDRFVGMNYICYEHKIIPRNNFAMTKDGLLRYRDKCVMMLAPKPYLVLGECPVTQEERQKFGIWELQRKGRTWGKISVKRKKENGAFEHFCVTQVTNVLPIHSREQMPQIGLCDEANTYQDWIFTYGLEWPRVPQHTLTEPST</sequence>
<reference evidence="4" key="3">
    <citation type="submission" date="2015-06" db="UniProtKB">
        <authorList>
            <consortium name="EnsemblMetazoa"/>
        </authorList>
    </citation>
    <scope>IDENTIFICATION</scope>
</reference>
<dbReference type="PANTHER" id="PTHR11675:SF119">
    <property type="entry name" value="POLYPEPTIDE N-ACETYLGALACTOSAMINYLTRANSFERASE 2"/>
    <property type="match status" value="1"/>
</dbReference>
<dbReference type="Gene3D" id="3.90.550.10">
    <property type="entry name" value="Spore Coat Polysaccharide Biosynthesis Protein SpsA, Chain A"/>
    <property type="match status" value="1"/>
</dbReference>
<evidence type="ECO:0000313" key="5">
    <source>
        <dbReference type="Proteomes" id="UP000014760"/>
    </source>
</evidence>
<organism evidence="3">
    <name type="scientific">Capitella teleta</name>
    <name type="common">Polychaete worm</name>
    <dbReference type="NCBI Taxonomy" id="283909"/>
    <lineage>
        <taxon>Eukaryota</taxon>
        <taxon>Metazoa</taxon>
        <taxon>Spiralia</taxon>
        <taxon>Lophotrochozoa</taxon>
        <taxon>Annelida</taxon>
        <taxon>Polychaeta</taxon>
        <taxon>Sedentaria</taxon>
        <taxon>Scolecida</taxon>
        <taxon>Capitellidae</taxon>
        <taxon>Capitella</taxon>
    </lineage>
</organism>
<dbReference type="PANTHER" id="PTHR11675">
    <property type="entry name" value="N-ACETYLGALACTOSAMINYLTRANSFERASE"/>
    <property type="match status" value="1"/>
</dbReference>
<dbReference type="InterPro" id="IPR029044">
    <property type="entry name" value="Nucleotide-diphossugar_trans"/>
</dbReference>
<dbReference type="Pfam" id="PF00535">
    <property type="entry name" value="Glycos_transf_2"/>
    <property type="match status" value="1"/>
</dbReference>
<dbReference type="GO" id="GO:0004653">
    <property type="term" value="F:polypeptide N-acetylgalactosaminyltransferase activity"/>
    <property type="evidence" value="ECO:0007669"/>
    <property type="project" value="TreeGrafter"/>
</dbReference>
<evidence type="ECO:0000259" key="2">
    <source>
        <dbReference type="Pfam" id="PF00535"/>
    </source>
</evidence>
<dbReference type="HOGENOM" id="CLU_013477_0_1_1"/>
<proteinExistence type="predicted"/>
<dbReference type="Proteomes" id="UP000014760">
    <property type="component" value="Unassembled WGS sequence"/>
</dbReference>
<dbReference type="STRING" id="283909.R7VI53"/>
<feature type="domain" description="Glycosyltransferase 2-like" evidence="2">
    <location>
        <begin position="68"/>
        <end position="247"/>
    </location>
</feature>
<dbReference type="AlphaFoldDB" id="R7VI53"/>
<protein>
    <recommendedName>
        <fullName evidence="2">Glycosyltransferase 2-like domain-containing protein</fullName>
    </recommendedName>
</protein>
<gene>
    <name evidence="3" type="ORF">CAPTEDRAFT_176329</name>
</gene>
<dbReference type="SUPFAM" id="SSF53448">
    <property type="entry name" value="Nucleotide-diphospho-sugar transferases"/>
    <property type="match status" value="1"/>
</dbReference>
<evidence type="ECO:0000313" key="3">
    <source>
        <dbReference type="EMBL" id="ELU15390.1"/>
    </source>
</evidence>